<dbReference type="PANTHER" id="PTHR46238:SF8">
    <property type="entry name" value="ENDONUCLEASE_EXONUCLEASE_PHOSPHATASE DOMAIN-CONTAINING PROTEIN"/>
    <property type="match status" value="1"/>
</dbReference>
<dbReference type="Pfam" id="PF00078">
    <property type="entry name" value="RVT_1"/>
    <property type="match status" value="1"/>
</dbReference>
<sequence length="297" mass="34282">MYADDVVLVGNSERDLEQKLEQWRQALEEKGLKLSRTKTEYLECSFKDGATTNKMVSLDGEMIVKSNSFKYLGSVLQSNGEIDGDACSRIRAGWMKWKEASGVLCDRKIPMKLKGKFYKTAIRPAMMYGTECWAVKKKEEQRMHVAEMRMLRWMSGVTKKDKIRNEYIRGSLGVAPIDAKMREHRLRWFGHVQRRDVNHPIRRIAEVQIPGRSRRGRPKKSWGETIRQDMLVKGINIDMAQDRIVWRMVGVECQSDIASMSMYHCGVVIDLANQVSRDGSDVLTEFRQQIQQQSGLD</sequence>
<dbReference type="RefSeq" id="XP_050518998.1">
    <property type="nucleotide sequence ID" value="XM_050663041.1"/>
</dbReference>
<dbReference type="Gene3D" id="3.30.70.270">
    <property type="match status" value="1"/>
</dbReference>
<reference evidence="2" key="1">
    <citation type="submission" date="2025-05" db="UniProtKB">
        <authorList>
            <consortium name="EnsemblMetazoa"/>
        </authorList>
    </citation>
    <scope>IDENTIFICATION</scope>
</reference>
<dbReference type="PANTHER" id="PTHR46238">
    <property type="entry name" value="REVERSE TRANSCRIPTASE DOMAIN-CONTAINING PROTEIN"/>
    <property type="match status" value="1"/>
</dbReference>
<feature type="domain" description="Reverse transcriptase" evidence="1">
    <location>
        <begin position="1"/>
        <end position="76"/>
    </location>
</feature>
<evidence type="ECO:0000313" key="2">
    <source>
        <dbReference type="EnsemblMetazoa" id="XP_050518998.1"/>
    </source>
</evidence>
<evidence type="ECO:0000313" key="3">
    <source>
        <dbReference type="Proteomes" id="UP001652700"/>
    </source>
</evidence>
<dbReference type="GeneID" id="126893096"/>
<organism evidence="2 3">
    <name type="scientific">Diabrotica virgifera virgifera</name>
    <name type="common">western corn rootworm</name>
    <dbReference type="NCBI Taxonomy" id="50390"/>
    <lineage>
        <taxon>Eukaryota</taxon>
        <taxon>Metazoa</taxon>
        <taxon>Ecdysozoa</taxon>
        <taxon>Arthropoda</taxon>
        <taxon>Hexapoda</taxon>
        <taxon>Insecta</taxon>
        <taxon>Pterygota</taxon>
        <taxon>Neoptera</taxon>
        <taxon>Endopterygota</taxon>
        <taxon>Coleoptera</taxon>
        <taxon>Polyphaga</taxon>
        <taxon>Cucujiformia</taxon>
        <taxon>Chrysomeloidea</taxon>
        <taxon>Chrysomelidae</taxon>
        <taxon>Galerucinae</taxon>
        <taxon>Diabroticina</taxon>
        <taxon>Diabroticites</taxon>
        <taxon>Diabrotica</taxon>
    </lineage>
</organism>
<proteinExistence type="predicted"/>
<dbReference type="Proteomes" id="UP001652700">
    <property type="component" value="Unplaced"/>
</dbReference>
<accession>A0ABM5L983</accession>
<keyword evidence="3" id="KW-1185">Reference proteome</keyword>
<dbReference type="SUPFAM" id="SSF56672">
    <property type="entry name" value="DNA/RNA polymerases"/>
    <property type="match status" value="1"/>
</dbReference>
<protein>
    <recommendedName>
        <fullName evidence="1">Reverse transcriptase domain-containing protein</fullName>
    </recommendedName>
</protein>
<dbReference type="PROSITE" id="PS50878">
    <property type="entry name" value="RT_POL"/>
    <property type="match status" value="1"/>
</dbReference>
<dbReference type="InterPro" id="IPR043502">
    <property type="entry name" value="DNA/RNA_pol_sf"/>
</dbReference>
<evidence type="ECO:0000259" key="1">
    <source>
        <dbReference type="PROSITE" id="PS50878"/>
    </source>
</evidence>
<dbReference type="EnsemblMetazoa" id="XM_050663041.1">
    <property type="protein sequence ID" value="XP_050518998.1"/>
    <property type="gene ID" value="LOC126893096"/>
</dbReference>
<dbReference type="InterPro" id="IPR000477">
    <property type="entry name" value="RT_dom"/>
</dbReference>
<name>A0ABM5L983_DIAVI</name>
<dbReference type="InterPro" id="IPR043128">
    <property type="entry name" value="Rev_trsase/Diguanyl_cyclase"/>
</dbReference>